<organism evidence="2 3">
    <name type="scientific">Apiospora marii</name>
    <dbReference type="NCBI Taxonomy" id="335849"/>
    <lineage>
        <taxon>Eukaryota</taxon>
        <taxon>Fungi</taxon>
        <taxon>Dikarya</taxon>
        <taxon>Ascomycota</taxon>
        <taxon>Pezizomycotina</taxon>
        <taxon>Sordariomycetes</taxon>
        <taxon>Xylariomycetidae</taxon>
        <taxon>Amphisphaeriales</taxon>
        <taxon>Apiosporaceae</taxon>
        <taxon>Apiospora</taxon>
    </lineage>
</organism>
<evidence type="ECO:0000313" key="2">
    <source>
        <dbReference type="EMBL" id="KAK8018713.1"/>
    </source>
</evidence>
<evidence type="ECO:0000256" key="1">
    <source>
        <dbReference type="SAM" id="MobiDB-lite"/>
    </source>
</evidence>
<feature type="region of interest" description="Disordered" evidence="1">
    <location>
        <begin position="224"/>
        <end position="254"/>
    </location>
</feature>
<accession>A0ABR1RUU3</accession>
<name>A0ABR1RUU3_9PEZI</name>
<protein>
    <submittedName>
        <fullName evidence="2">Uncharacterized protein</fullName>
    </submittedName>
</protein>
<comment type="caution">
    <text evidence="2">The sequence shown here is derived from an EMBL/GenBank/DDBJ whole genome shotgun (WGS) entry which is preliminary data.</text>
</comment>
<reference evidence="2 3" key="1">
    <citation type="submission" date="2023-01" db="EMBL/GenBank/DDBJ databases">
        <title>Analysis of 21 Apiospora genomes using comparative genomics revels a genus with tremendous synthesis potential of carbohydrate active enzymes and secondary metabolites.</title>
        <authorList>
            <person name="Sorensen T."/>
        </authorList>
    </citation>
    <scope>NUCLEOTIDE SEQUENCE [LARGE SCALE GENOMIC DNA]</scope>
    <source>
        <strain evidence="2 3">CBS 20057</strain>
    </source>
</reference>
<proteinExistence type="predicted"/>
<keyword evidence="3" id="KW-1185">Reference proteome</keyword>
<gene>
    <name evidence="2" type="ORF">PG991_007903</name>
</gene>
<evidence type="ECO:0000313" key="3">
    <source>
        <dbReference type="Proteomes" id="UP001396898"/>
    </source>
</evidence>
<dbReference type="EMBL" id="JAQQWI010000010">
    <property type="protein sequence ID" value="KAK8018713.1"/>
    <property type="molecule type" value="Genomic_DNA"/>
</dbReference>
<dbReference type="Proteomes" id="UP001396898">
    <property type="component" value="Unassembled WGS sequence"/>
</dbReference>
<sequence length="349" mass="37296">MLENLGVEAQLMQHIKDVKLRRVPSLTSVRVLRETGVGVGQIALCRLDELEGRRHQLAQRRPVLRRPVPDDAADDTSPDADIAALEGRGRHGDVEAPLGALASLSERRGGVVVQVQVALRPGVGVRVDRHHERHRRRRRRLLDAVDDLVAAEAPQLQPPARRVAVPVAGLPHEEGAGRRDAVVQHRRPALDQAALGLRERPGLGGAFAGQVVLGLARLRALQGGRHGRGREPGAVLGQPAQPVGPRGGLAPGGAAAPVRRLEGAAVLVDFREERLEVRLARVPEAGDVAQLGRGPVQAFHGPDFDSQLRLPRVTPPRQPLAQHVEHHGRLGVPAVVVVSVGGRGDGDSV</sequence>